<dbReference type="EMBL" id="CM042013">
    <property type="protein sequence ID" value="KAI3737722.1"/>
    <property type="molecule type" value="Genomic_DNA"/>
</dbReference>
<evidence type="ECO:0000313" key="1">
    <source>
        <dbReference type="EMBL" id="KAI3737722.1"/>
    </source>
</evidence>
<reference evidence="1 2" key="2">
    <citation type="journal article" date="2022" name="Mol. Ecol. Resour.">
        <title>The genomes of chicory, endive, great burdock and yacon provide insights into Asteraceae paleo-polyploidization history and plant inulin production.</title>
        <authorList>
            <person name="Fan W."/>
            <person name="Wang S."/>
            <person name="Wang H."/>
            <person name="Wang A."/>
            <person name="Jiang F."/>
            <person name="Liu H."/>
            <person name="Zhao H."/>
            <person name="Xu D."/>
            <person name="Zhang Y."/>
        </authorList>
    </citation>
    <scope>NUCLEOTIDE SEQUENCE [LARGE SCALE GENOMIC DNA]</scope>
    <source>
        <strain evidence="2">cv. Punajuju</strain>
        <tissue evidence="1">Leaves</tissue>
    </source>
</reference>
<evidence type="ECO:0000313" key="2">
    <source>
        <dbReference type="Proteomes" id="UP001055811"/>
    </source>
</evidence>
<gene>
    <name evidence="1" type="ORF">L2E82_27734</name>
</gene>
<organism evidence="1 2">
    <name type="scientific">Cichorium intybus</name>
    <name type="common">Chicory</name>
    <dbReference type="NCBI Taxonomy" id="13427"/>
    <lineage>
        <taxon>Eukaryota</taxon>
        <taxon>Viridiplantae</taxon>
        <taxon>Streptophyta</taxon>
        <taxon>Embryophyta</taxon>
        <taxon>Tracheophyta</taxon>
        <taxon>Spermatophyta</taxon>
        <taxon>Magnoliopsida</taxon>
        <taxon>eudicotyledons</taxon>
        <taxon>Gunneridae</taxon>
        <taxon>Pentapetalae</taxon>
        <taxon>asterids</taxon>
        <taxon>campanulids</taxon>
        <taxon>Asterales</taxon>
        <taxon>Asteraceae</taxon>
        <taxon>Cichorioideae</taxon>
        <taxon>Cichorieae</taxon>
        <taxon>Cichoriinae</taxon>
        <taxon>Cichorium</taxon>
    </lineage>
</organism>
<comment type="caution">
    <text evidence="1">The sequence shown here is derived from an EMBL/GenBank/DDBJ whole genome shotgun (WGS) entry which is preliminary data.</text>
</comment>
<keyword evidence="2" id="KW-1185">Reference proteome</keyword>
<name>A0ACB9CTV0_CICIN</name>
<reference evidence="2" key="1">
    <citation type="journal article" date="2022" name="Mol. Ecol. Resour.">
        <title>The genomes of chicory, endive, great burdock and yacon provide insights into Asteraceae palaeo-polyploidization history and plant inulin production.</title>
        <authorList>
            <person name="Fan W."/>
            <person name="Wang S."/>
            <person name="Wang H."/>
            <person name="Wang A."/>
            <person name="Jiang F."/>
            <person name="Liu H."/>
            <person name="Zhao H."/>
            <person name="Xu D."/>
            <person name="Zhang Y."/>
        </authorList>
    </citation>
    <scope>NUCLEOTIDE SEQUENCE [LARGE SCALE GENOMIC DNA]</scope>
    <source>
        <strain evidence="2">cv. Punajuju</strain>
    </source>
</reference>
<sequence>MQELLKNCDLGVVGYPSQWTGTESFVEQSTLSNNLSLKMGSSTPRQQNPKQLGLQIQFQDQDSSSTQSTCQSCPEVASAGDSYQYGENKFSIQSGHTATHVTHEEGSVGSALPTGVQDYAFAIQADRRQPYACIPLLYPDPYYRGMLASYGSQAMISHPHGMGMASPRVPLPLDFAQDEPIYVNAKQYNAILRRRQYRAKLEAQNKLLKPRKPYLHESRHVHALKRARGPGGRFLNMKKIQEDQPDGSVGQDDLGSARHEGGSGGGGGGGCSEITSVSNGDNFFRQQEHRFSIYQSQVEPAQIVGPNNGGMIGGTHHMFR</sequence>
<accession>A0ACB9CTV0</accession>
<protein>
    <submittedName>
        <fullName evidence="1">Uncharacterized protein</fullName>
    </submittedName>
</protein>
<dbReference type="Proteomes" id="UP001055811">
    <property type="component" value="Linkage Group LG05"/>
</dbReference>
<proteinExistence type="predicted"/>